<proteinExistence type="predicted"/>
<gene>
    <name evidence="1" type="ORF">ALQ86_02621</name>
</gene>
<evidence type="ECO:0000313" key="1">
    <source>
        <dbReference type="EMBL" id="RMM00647.1"/>
    </source>
</evidence>
<dbReference type="Proteomes" id="UP000272627">
    <property type="component" value="Unassembled WGS sequence"/>
</dbReference>
<organism evidence="1 2">
    <name type="scientific">Pseudomonas amygdali pv. eriobotryae</name>
    <dbReference type="NCBI Taxonomy" id="129137"/>
    <lineage>
        <taxon>Bacteria</taxon>
        <taxon>Pseudomonadati</taxon>
        <taxon>Pseudomonadota</taxon>
        <taxon>Gammaproteobacteria</taxon>
        <taxon>Pseudomonadales</taxon>
        <taxon>Pseudomonadaceae</taxon>
        <taxon>Pseudomonas</taxon>
        <taxon>Pseudomonas amygdali</taxon>
    </lineage>
</organism>
<sequence>MPRALELAASQPWLMLPDALDNLLTIADRMGDPGALESKTGIRLENSRTVSVRNGVAIIPVVGPVFRYANLFTEISGATHRPAVGTG</sequence>
<evidence type="ECO:0000313" key="2">
    <source>
        <dbReference type="Proteomes" id="UP000272627"/>
    </source>
</evidence>
<dbReference type="AlphaFoldDB" id="A0A3M3AJV8"/>
<dbReference type="EMBL" id="RBOA01000209">
    <property type="protein sequence ID" value="RMM00647.1"/>
    <property type="molecule type" value="Genomic_DNA"/>
</dbReference>
<accession>A0A3M3AJV8</accession>
<reference evidence="1 2" key="1">
    <citation type="submission" date="2018-08" db="EMBL/GenBank/DDBJ databases">
        <title>Recombination of ecologically and evolutionarily significant loci maintains genetic cohesion in the Pseudomonas syringae species complex.</title>
        <authorList>
            <person name="Dillon M."/>
            <person name="Thakur S."/>
            <person name="Almeida R.N.D."/>
            <person name="Weir B.S."/>
            <person name="Guttman D.S."/>
        </authorList>
    </citation>
    <scope>NUCLEOTIDE SEQUENCE [LARGE SCALE GENOMIC DNA]</scope>
    <source>
        <strain evidence="1 2">ICMP 8636</strain>
    </source>
</reference>
<name>A0A3M3AJV8_PSEA0</name>
<protein>
    <submittedName>
        <fullName evidence="1">Peptidase S49</fullName>
    </submittedName>
</protein>
<comment type="caution">
    <text evidence="1">The sequence shown here is derived from an EMBL/GenBank/DDBJ whole genome shotgun (WGS) entry which is preliminary data.</text>
</comment>